<evidence type="ECO:0000259" key="12">
    <source>
        <dbReference type="Pfam" id="PF02878"/>
    </source>
</evidence>
<feature type="domain" description="Alpha-D-phosphohexomutase alpha/beta/alpha" evidence="14">
    <location>
        <begin position="587"/>
        <end position="695"/>
    </location>
</feature>
<evidence type="ECO:0000256" key="2">
    <source>
        <dbReference type="ARBA" id="ARBA00001946"/>
    </source>
</evidence>
<evidence type="ECO:0000256" key="5">
    <source>
        <dbReference type="ARBA" id="ARBA00012730"/>
    </source>
</evidence>
<keyword evidence="10" id="KW-0812">Transmembrane</keyword>
<dbReference type="EC" id="5.4.2.8" evidence="5"/>
<dbReference type="InterPro" id="IPR005844">
    <property type="entry name" value="A-D-PHexomutase_a/b/a-I"/>
</dbReference>
<feature type="domain" description="Alpha-D-phosphohexomutase alpha/beta/alpha" evidence="13">
    <location>
        <begin position="484"/>
        <end position="581"/>
    </location>
</feature>
<name>A0ABY9E9T6_9GAMM</name>
<evidence type="ECO:0000256" key="1">
    <source>
        <dbReference type="ARBA" id="ARBA00000586"/>
    </source>
</evidence>
<dbReference type="Pfam" id="PF02878">
    <property type="entry name" value="PGM_PMM_I"/>
    <property type="match status" value="1"/>
</dbReference>
<comment type="similarity">
    <text evidence="4">Belongs to the phosphohexose mutase family.</text>
</comment>
<evidence type="ECO:0000256" key="8">
    <source>
        <dbReference type="ARBA" id="ARBA00022842"/>
    </source>
</evidence>
<keyword evidence="8" id="KW-0460">Magnesium</keyword>
<keyword evidence="10" id="KW-0472">Membrane</keyword>
<dbReference type="Proteomes" id="UP001321520">
    <property type="component" value="Chromosome"/>
</dbReference>
<reference evidence="15 16" key="1">
    <citation type="submission" date="2022-05" db="EMBL/GenBank/DDBJ databases">
        <title>Microbulbifer sp. nov., isolated from sponge.</title>
        <authorList>
            <person name="Gao L."/>
        </authorList>
    </citation>
    <scope>NUCLEOTIDE SEQUENCE [LARGE SCALE GENOMIC DNA]</scope>
    <source>
        <strain evidence="15 16">MI-G</strain>
    </source>
</reference>
<evidence type="ECO:0000259" key="11">
    <source>
        <dbReference type="Pfam" id="PF00408"/>
    </source>
</evidence>
<evidence type="ECO:0000256" key="6">
    <source>
        <dbReference type="ARBA" id="ARBA00022553"/>
    </source>
</evidence>
<keyword evidence="6" id="KW-0597">Phosphoprotein</keyword>
<sequence>MVSNNKDHRRVRLHKGLLLPSLLAAATWLGGAYLLMEYVVDPYNQNQVRQEAQQQGETFAQIVQQQLSERSRRLQAVRAAEIPAFTQLKTAQLPEGSSVQVFTEQQIQVGAGANPTLNFALVDLLKRGQTESLPPLEILRTGKDNSWQLHNVLNLQGAQLLISQPFAILENALNKLDRSQGQIQLIQKFPDAPAQILWRSGQGVGHATRVNLQDSYLRVQFSPSDSFTHRHSLPALWIYLGAGAGTLISLVLLVAFLPKGTKAPWERRDNGTKGGSGTSVSAEDVLQEESAMPQGLASAPSIVADVSRQDGENNTAGKQPAVAMDRSGLNPGINCPQHVFRAYDIRGIAGEEINEPFAYQLGRALGTLAQHAGESILLVGRDGRNSSELLGNCLMEGILDSGCNSINLGLIPSPLLYYACAKGKNTNSGVIVTASHNPAEDNGFKIVLKGRPLAEEKLQGLYQLIQKGPFKQGEGSNRAQEIKDKYIDEILNNVALAGQPHLVVDAGNGAASVLAPRLFEQLGCAVTPIFCEVDGNFPNHPPDPSRPENLQALIDRVAECGADLGVALDGDGDRVTLVSRSGRIAWADQLVMLLARDILGRHPGEPIVFDVKSSRSLAQLVSQYGGRPVMWKTGHAPMKTKMLETKAILGGELSGHIFIRDRWFGFDDGMYAAARILEIMALREQTLDELLDSLPRMESTPEILLPVEEREKFSLIDQLRERGDFAKADINTIDGLRIEFPDGWGLVRASNTTSALTLRFEAENAQALERIRTEVMDQLRRIAPAITVPNWQLVD</sequence>
<keyword evidence="10" id="KW-1133">Transmembrane helix</keyword>
<feature type="domain" description="Alpha-D-phosphohexomutase C-terminal" evidence="11">
    <location>
        <begin position="705"/>
        <end position="777"/>
    </location>
</feature>
<dbReference type="Gene3D" id="3.40.120.10">
    <property type="entry name" value="Alpha-D-Glucose-1,6-Bisphosphate, subunit A, domain 3"/>
    <property type="match status" value="3"/>
</dbReference>
<evidence type="ECO:0000256" key="10">
    <source>
        <dbReference type="SAM" id="Phobius"/>
    </source>
</evidence>
<dbReference type="Pfam" id="PF00408">
    <property type="entry name" value="PGM_PMM_IV"/>
    <property type="match status" value="1"/>
</dbReference>
<evidence type="ECO:0000256" key="7">
    <source>
        <dbReference type="ARBA" id="ARBA00022723"/>
    </source>
</evidence>
<feature type="domain" description="Alpha-D-phosphohexomutase alpha/beta/alpha" evidence="12">
    <location>
        <begin position="339"/>
        <end position="470"/>
    </location>
</feature>
<keyword evidence="16" id="KW-1185">Reference proteome</keyword>
<keyword evidence="9" id="KW-0413">Isomerase</keyword>
<dbReference type="EMBL" id="CP098023">
    <property type="protein sequence ID" value="WKD49783.1"/>
    <property type="molecule type" value="Genomic_DNA"/>
</dbReference>
<proteinExistence type="inferred from homology"/>
<protein>
    <recommendedName>
        <fullName evidence="5">phosphomannomutase</fullName>
        <ecNumber evidence="5">5.4.2.8</ecNumber>
    </recommendedName>
</protein>
<dbReference type="SUPFAM" id="SSF55957">
    <property type="entry name" value="Phosphoglucomutase, C-terminal domain"/>
    <property type="match status" value="1"/>
</dbReference>
<dbReference type="InterPro" id="IPR005843">
    <property type="entry name" value="A-D-PHexomutase_C"/>
</dbReference>
<dbReference type="InterPro" id="IPR005845">
    <property type="entry name" value="A-D-PHexomutase_a/b/a-II"/>
</dbReference>
<dbReference type="InterPro" id="IPR005841">
    <property type="entry name" value="Alpha-D-phosphohexomutase_SF"/>
</dbReference>
<comment type="catalytic activity">
    <reaction evidence="1">
        <text>alpha-D-mannose 1-phosphate = D-mannose 6-phosphate</text>
        <dbReference type="Rhea" id="RHEA:11140"/>
        <dbReference type="ChEBI" id="CHEBI:58409"/>
        <dbReference type="ChEBI" id="CHEBI:58735"/>
        <dbReference type="EC" id="5.4.2.8"/>
    </reaction>
</comment>
<evidence type="ECO:0000256" key="4">
    <source>
        <dbReference type="ARBA" id="ARBA00010231"/>
    </source>
</evidence>
<feature type="transmembrane region" description="Helical" evidence="10">
    <location>
        <begin position="236"/>
        <end position="258"/>
    </location>
</feature>
<dbReference type="InterPro" id="IPR036900">
    <property type="entry name" value="A-D-PHexomutase_C_sf"/>
</dbReference>
<evidence type="ECO:0000259" key="14">
    <source>
        <dbReference type="Pfam" id="PF02880"/>
    </source>
</evidence>
<dbReference type="CDD" id="cd03089">
    <property type="entry name" value="PMM_PGM"/>
    <property type="match status" value="1"/>
</dbReference>
<dbReference type="PROSITE" id="PS00710">
    <property type="entry name" value="PGM_PMM"/>
    <property type="match status" value="1"/>
</dbReference>
<evidence type="ECO:0000259" key="13">
    <source>
        <dbReference type="Pfam" id="PF02879"/>
    </source>
</evidence>
<evidence type="ECO:0000256" key="9">
    <source>
        <dbReference type="ARBA" id="ARBA00023235"/>
    </source>
</evidence>
<accession>A0ABY9E9T6</accession>
<dbReference type="InterPro" id="IPR016066">
    <property type="entry name" value="A-D-PHexomutase_CS"/>
</dbReference>
<dbReference type="Gene3D" id="3.30.310.50">
    <property type="entry name" value="Alpha-D-phosphohexomutase, C-terminal domain"/>
    <property type="match status" value="1"/>
</dbReference>
<dbReference type="InterPro" id="IPR005846">
    <property type="entry name" value="A-D-PHexomutase_a/b/a-III"/>
</dbReference>
<dbReference type="PANTHER" id="PTHR43771:SF2">
    <property type="entry name" value="PHOSPHOMANNOMUTASE_PHOSPHOGLUCOMUTASE"/>
    <property type="match status" value="1"/>
</dbReference>
<organism evidence="15 16">
    <name type="scientific">Microbulbifer spongiae</name>
    <dbReference type="NCBI Taxonomy" id="2944933"/>
    <lineage>
        <taxon>Bacteria</taxon>
        <taxon>Pseudomonadati</taxon>
        <taxon>Pseudomonadota</taxon>
        <taxon>Gammaproteobacteria</taxon>
        <taxon>Cellvibrionales</taxon>
        <taxon>Microbulbiferaceae</taxon>
        <taxon>Microbulbifer</taxon>
    </lineage>
</organism>
<evidence type="ECO:0000313" key="16">
    <source>
        <dbReference type="Proteomes" id="UP001321520"/>
    </source>
</evidence>
<dbReference type="PANTHER" id="PTHR43771">
    <property type="entry name" value="PHOSPHOMANNOMUTASE"/>
    <property type="match status" value="1"/>
</dbReference>
<dbReference type="RefSeq" id="WP_301415632.1">
    <property type="nucleotide sequence ID" value="NZ_CP098023.1"/>
</dbReference>
<dbReference type="PRINTS" id="PR00509">
    <property type="entry name" value="PGMPMM"/>
</dbReference>
<keyword evidence="7" id="KW-0479">Metal-binding</keyword>
<evidence type="ECO:0000313" key="15">
    <source>
        <dbReference type="EMBL" id="WKD49783.1"/>
    </source>
</evidence>
<dbReference type="Pfam" id="PF02880">
    <property type="entry name" value="PGM_PMM_III"/>
    <property type="match status" value="1"/>
</dbReference>
<evidence type="ECO:0000256" key="3">
    <source>
        <dbReference type="ARBA" id="ARBA00004699"/>
    </source>
</evidence>
<dbReference type="SUPFAM" id="SSF53738">
    <property type="entry name" value="Phosphoglucomutase, first 3 domains"/>
    <property type="match status" value="3"/>
</dbReference>
<gene>
    <name evidence="15" type="ORF">M8T91_18135</name>
</gene>
<dbReference type="InterPro" id="IPR016055">
    <property type="entry name" value="A-D-PHexomutase_a/b/a-I/II/III"/>
</dbReference>
<comment type="pathway">
    <text evidence="3">Nucleotide-sugar biosynthesis; GDP-alpha-D-mannose biosynthesis; alpha-D-mannose 1-phosphate from D-fructose 6-phosphate: step 2/2.</text>
</comment>
<comment type="cofactor">
    <cofactor evidence="2">
        <name>Mg(2+)</name>
        <dbReference type="ChEBI" id="CHEBI:18420"/>
    </cofactor>
</comment>
<dbReference type="Pfam" id="PF02879">
    <property type="entry name" value="PGM_PMM_II"/>
    <property type="match status" value="1"/>
</dbReference>